<dbReference type="GO" id="GO:0007155">
    <property type="term" value="P:cell adhesion"/>
    <property type="evidence" value="ECO:0007669"/>
    <property type="project" value="UniProtKB-KW"/>
</dbReference>
<dbReference type="Gene3D" id="2.60.40.10">
    <property type="entry name" value="Immunoglobulins"/>
    <property type="match status" value="2"/>
</dbReference>
<dbReference type="AlphaFoldDB" id="A0A6J0U1Z7"/>
<organism evidence="3 4">
    <name type="scientific">Pogona vitticeps</name>
    <name type="common">central bearded dragon</name>
    <dbReference type="NCBI Taxonomy" id="103695"/>
    <lineage>
        <taxon>Eukaryota</taxon>
        <taxon>Metazoa</taxon>
        <taxon>Chordata</taxon>
        <taxon>Craniata</taxon>
        <taxon>Vertebrata</taxon>
        <taxon>Euteleostomi</taxon>
        <taxon>Lepidosauria</taxon>
        <taxon>Squamata</taxon>
        <taxon>Bifurcata</taxon>
        <taxon>Unidentata</taxon>
        <taxon>Episquamata</taxon>
        <taxon>Toxicofera</taxon>
        <taxon>Iguania</taxon>
        <taxon>Acrodonta</taxon>
        <taxon>Agamidae</taxon>
        <taxon>Amphibolurinae</taxon>
        <taxon>Pogona</taxon>
    </lineage>
</organism>
<reference evidence="4" key="1">
    <citation type="submission" date="2025-08" db="UniProtKB">
        <authorList>
            <consortium name="RefSeq"/>
        </authorList>
    </citation>
    <scope>IDENTIFICATION</scope>
</reference>
<dbReference type="InterPro" id="IPR036179">
    <property type="entry name" value="Ig-like_dom_sf"/>
</dbReference>
<evidence type="ECO:0000313" key="4">
    <source>
        <dbReference type="RefSeq" id="XP_020652309.2"/>
    </source>
</evidence>
<dbReference type="InterPro" id="IPR042842">
    <property type="entry name" value="CD226"/>
</dbReference>
<name>A0A6J0U1Z7_9SAUR</name>
<accession>A0A6J0U1Z7</accession>
<gene>
    <name evidence="4" type="primary">CD226</name>
</gene>
<dbReference type="GO" id="GO:0005912">
    <property type="term" value="C:adherens junction"/>
    <property type="evidence" value="ECO:0007669"/>
    <property type="project" value="UniProtKB-SubCell"/>
</dbReference>
<feature type="domain" description="Ig-like" evidence="2">
    <location>
        <begin position="46"/>
        <end position="134"/>
    </location>
</feature>
<dbReference type="PROSITE" id="PS50835">
    <property type="entry name" value="IG_LIKE"/>
    <property type="match status" value="2"/>
</dbReference>
<dbReference type="SMART" id="SM00409">
    <property type="entry name" value="IG"/>
    <property type="match status" value="2"/>
</dbReference>
<dbReference type="RefSeq" id="XP_020652309.2">
    <property type="nucleotide sequence ID" value="XM_020796650.2"/>
</dbReference>
<feature type="transmembrane region" description="Helical" evidence="1">
    <location>
        <begin position="283"/>
        <end position="306"/>
    </location>
</feature>
<dbReference type="PANTHER" id="PTHR47011">
    <property type="entry name" value="CD226 ANTIGEN"/>
    <property type="match status" value="1"/>
</dbReference>
<protein>
    <submittedName>
        <fullName evidence="4">CD226 antigen isoform X2</fullName>
    </submittedName>
</protein>
<evidence type="ECO:0000259" key="2">
    <source>
        <dbReference type="PROSITE" id="PS50835"/>
    </source>
</evidence>
<dbReference type="Proteomes" id="UP001652642">
    <property type="component" value="Chromosome 4"/>
</dbReference>
<keyword evidence="1" id="KW-0812">Transmembrane</keyword>
<keyword evidence="1" id="KW-1133">Transmembrane helix</keyword>
<dbReference type="GO" id="GO:0002891">
    <property type="term" value="P:positive regulation of immunoglobulin mediated immune response"/>
    <property type="evidence" value="ECO:0007669"/>
    <property type="project" value="TreeGrafter"/>
</dbReference>
<sequence length="321" mass="35865">MWPGNSRNLQDFLTHVAIALLEMDCLAFLTVAVLLSCTSCIFVPLEGKHVDSTMKLARDMTLECVYPKIGRIIQMSWRKENNSSKEKIAVFRLPYDLSIANGYKTRVRISNNTTNNKSLIFNNADEEDTGFYLCSFHAFPHGIWEKQIQVVQSDDSKSQVFLDPDVTADSQVTKPRRNVTIMCWHDSDITVNQVIWERVQVDRVDFIGQCLESGLQVYGSDYEGHVQIDCATEEYSTLVLWNVSASDAGLYHCSCFGANGKNESGWTKLTITGNVPLISMQHIVFIAGASAILIIITLASVVAIAYHKSVHTIVAANTKQM</sequence>
<dbReference type="SUPFAM" id="SSF48726">
    <property type="entry name" value="Immunoglobulin"/>
    <property type="match status" value="2"/>
</dbReference>
<keyword evidence="3" id="KW-1185">Reference proteome</keyword>
<dbReference type="PANTHER" id="PTHR47011:SF1">
    <property type="entry name" value="CD226 ANTIGEN"/>
    <property type="match status" value="1"/>
</dbReference>
<dbReference type="InterPro" id="IPR013106">
    <property type="entry name" value="Ig_V-set"/>
</dbReference>
<evidence type="ECO:0000313" key="3">
    <source>
        <dbReference type="Proteomes" id="UP001652642"/>
    </source>
</evidence>
<evidence type="ECO:0000256" key="1">
    <source>
        <dbReference type="SAM" id="Phobius"/>
    </source>
</evidence>
<dbReference type="InterPro" id="IPR013783">
    <property type="entry name" value="Ig-like_fold"/>
</dbReference>
<dbReference type="GO" id="GO:0002729">
    <property type="term" value="P:positive regulation of natural killer cell cytokine production"/>
    <property type="evidence" value="ECO:0007669"/>
    <property type="project" value="InterPro"/>
</dbReference>
<feature type="domain" description="Ig-like" evidence="2">
    <location>
        <begin position="164"/>
        <end position="253"/>
    </location>
</feature>
<dbReference type="InterPro" id="IPR003599">
    <property type="entry name" value="Ig_sub"/>
</dbReference>
<feature type="transmembrane region" description="Helical" evidence="1">
    <location>
        <begin position="12"/>
        <end position="45"/>
    </location>
</feature>
<dbReference type="CTD" id="10666"/>
<dbReference type="InterPro" id="IPR007110">
    <property type="entry name" value="Ig-like_dom"/>
</dbReference>
<dbReference type="GO" id="GO:0009897">
    <property type="term" value="C:external side of plasma membrane"/>
    <property type="evidence" value="ECO:0007669"/>
    <property type="project" value="TreeGrafter"/>
</dbReference>
<keyword evidence="1" id="KW-0472">Membrane</keyword>
<dbReference type="SMART" id="SM00406">
    <property type="entry name" value="IGv"/>
    <property type="match status" value="2"/>
</dbReference>
<dbReference type="GeneID" id="110080614"/>
<dbReference type="GO" id="GO:0050839">
    <property type="term" value="F:cell adhesion molecule binding"/>
    <property type="evidence" value="ECO:0007669"/>
    <property type="project" value="TreeGrafter"/>
</dbReference>
<proteinExistence type="predicted"/>
<dbReference type="Pfam" id="PF07686">
    <property type="entry name" value="V-set"/>
    <property type="match status" value="1"/>
</dbReference>